<dbReference type="InterPro" id="IPR001882">
    <property type="entry name" value="Biotin_BS"/>
</dbReference>
<gene>
    <name evidence="3" type="ORF">ACFPRA_00095</name>
</gene>
<dbReference type="Proteomes" id="UP001596109">
    <property type="component" value="Unassembled WGS sequence"/>
</dbReference>
<organism evidence="3 4">
    <name type="scientific">Sporosarcina soli</name>
    <dbReference type="NCBI Taxonomy" id="334736"/>
    <lineage>
        <taxon>Bacteria</taxon>
        <taxon>Bacillati</taxon>
        <taxon>Bacillota</taxon>
        <taxon>Bacilli</taxon>
        <taxon>Bacillales</taxon>
        <taxon>Caryophanaceae</taxon>
        <taxon>Sporosarcina</taxon>
    </lineage>
</organism>
<dbReference type="PANTHER" id="PTHR45266:SF3">
    <property type="entry name" value="OXALOACETATE DECARBOXYLASE ALPHA CHAIN"/>
    <property type="match status" value="1"/>
</dbReference>
<dbReference type="PROSITE" id="PS00188">
    <property type="entry name" value="BIOTIN"/>
    <property type="match status" value="1"/>
</dbReference>
<name>A0ABW0TDC1_9BACL</name>
<dbReference type="Gene3D" id="2.40.50.100">
    <property type="match status" value="1"/>
</dbReference>
<dbReference type="CDD" id="cd06850">
    <property type="entry name" value="biotinyl_domain"/>
    <property type="match status" value="1"/>
</dbReference>
<sequence>MSKSVLNILNANDVEILTKLIQELEESSFNYLKMENGEHKIIIGKNGYSEPFVAGNGNVELNVGHSEESAQNTQHYETTVAITQQAEAVATVQAPPVKEIALEQEGIEIIKATTAGLFYAQSEPGAAPYVQVGEQVDEDTTIGLIEIMKVYSAISAGVSGVITAIHVEDAQLVEYGQPLFSVKVK</sequence>
<evidence type="ECO:0000313" key="3">
    <source>
        <dbReference type="EMBL" id="MFC5587307.1"/>
    </source>
</evidence>
<dbReference type="InterPro" id="IPR000089">
    <property type="entry name" value="Biotin_lipoyl"/>
</dbReference>
<dbReference type="RefSeq" id="WP_381429204.1">
    <property type="nucleotide sequence ID" value="NZ_JBHSNO010000001.1"/>
</dbReference>
<feature type="domain" description="Lipoyl-binding" evidence="2">
    <location>
        <begin position="107"/>
        <end position="183"/>
    </location>
</feature>
<proteinExistence type="predicted"/>
<evidence type="ECO:0000256" key="1">
    <source>
        <dbReference type="ARBA" id="ARBA00023267"/>
    </source>
</evidence>
<dbReference type="InterPro" id="IPR050709">
    <property type="entry name" value="Biotin_Carboxyl_Carrier/Decarb"/>
</dbReference>
<keyword evidence="4" id="KW-1185">Reference proteome</keyword>
<protein>
    <submittedName>
        <fullName evidence="3">Acetyl-CoA carboxylase biotin carboxyl carrier protein</fullName>
    </submittedName>
</protein>
<evidence type="ECO:0000259" key="2">
    <source>
        <dbReference type="PROSITE" id="PS50968"/>
    </source>
</evidence>
<dbReference type="InterPro" id="IPR011053">
    <property type="entry name" value="Single_hybrid_motif"/>
</dbReference>
<dbReference type="Pfam" id="PF00364">
    <property type="entry name" value="Biotin_lipoyl"/>
    <property type="match status" value="1"/>
</dbReference>
<dbReference type="EMBL" id="JBHSNO010000001">
    <property type="protein sequence ID" value="MFC5587307.1"/>
    <property type="molecule type" value="Genomic_DNA"/>
</dbReference>
<keyword evidence="1" id="KW-0092">Biotin</keyword>
<dbReference type="SUPFAM" id="SSF51230">
    <property type="entry name" value="Single hybrid motif"/>
    <property type="match status" value="1"/>
</dbReference>
<accession>A0ABW0TDC1</accession>
<dbReference type="PANTHER" id="PTHR45266">
    <property type="entry name" value="OXALOACETATE DECARBOXYLASE ALPHA CHAIN"/>
    <property type="match status" value="1"/>
</dbReference>
<reference evidence="4" key="1">
    <citation type="journal article" date="2019" name="Int. J. Syst. Evol. Microbiol.">
        <title>The Global Catalogue of Microorganisms (GCM) 10K type strain sequencing project: providing services to taxonomists for standard genome sequencing and annotation.</title>
        <authorList>
            <consortium name="The Broad Institute Genomics Platform"/>
            <consortium name="The Broad Institute Genome Sequencing Center for Infectious Disease"/>
            <person name="Wu L."/>
            <person name="Ma J."/>
        </authorList>
    </citation>
    <scope>NUCLEOTIDE SEQUENCE [LARGE SCALE GENOMIC DNA]</scope>
    <source>
        <strain evidence="4">CGMCC 4.1434</strain>
    </source>
</reference>
<comment type="caution">
    <text evidence="3">The sequence shown here is derived from an EMBL/GenBank/DDBJ whole genome shotgun (WGS) entry which is preliminary data.</text>
</comment>
<dbReference type="PROSITE" id="PS50968">
    <property type="entry name" value="BIOTINYL_LIPOYL"/>
    <property type="match status" value="1"/>
</dbReference>
<evidence type="ECO:0000313" key="4">
    <source>
        <dbReference type="Proteomes" id="UP001596109"/>
    </source>
</evidence>